<name>A0A7V9Z007_9BACL</name>
<keyword evidence="1" id="KW-0812">Transmembrane</keyword>
<dbReference type="RefSeq" id="WP_181537243.1">
    <property type="nucleotide sequence ID" value="NZ_JACDUU010000003.1"/>
</dbReference>
<feature type="transmembrane region" description="Helical" evidence="1">
    <location>
        <begin position="7"/>
        <end position="28"/>
    </location>
</feature>
<comment type="caution">
    <text evidence="2">The sequence shown here is derived from an EMBL/GenBank/DDBJ whole genome shotgun (WGS) entry which is preliminary data.</text>
</comment>
<dbReference type="Proteomes" id="UP000580891">
    <property type="component" value="Unassembled WGS sequence"/>
</dbReference>
<proteinExistence type="predicted"/>
<organism evidence="2 3">
    <name type="scientific">[Anoxybacillus] calidus</name>
    <dbReference type="NCBI Taxonomy" id="575178"/>
    <lineage>
        <taxon>Bacteria</taxon>
        <taxon>Bacillati</taxon>
        <taxon>Bacillota</taxon>
        <taxon>Bacilli</taxon>
        <taxon>Bacillales</taxon>
        <taxon>Anoxybacillaceae</taxon>
        <taxon>Paranoxybacillus</taxon>
    </lineage>
</organism>
<keyword evidence="1" id="KW-1133">Transmembrane helix</keyword>
<gene>
    <name evidence="2" type="ORF">HNQ85_001685</name>
</gene>
<keyword evidence="3" id="KW-1185">Reference proteome</keyword>
<evidence type="ECO:0000313" key="2">
    <source>
        <dbReference type="EMBL" id="MBA2871415.1"/>
    </source>
</evidence>
<dbReference type="AlphaFoldDB" id="A0A7V9Z007"/>
<evidence type="ECO:0000313" key="3">
    <source>
        <dbReference type="Proteomes" id="UP000580891"/>
    </source>
</evidence>
<sequence length="188" mass="21050">MNVGKKLFFIWVIAMFFITFTCALTYLMTQQSLRLGANVLPAQLAKDAAINLQKGLSAQASIPPHKVDASKSDDGFVMIYDKNKNLVAMSGMFDTQKPFYPKGGLNYVSKNGEDRVTWQTPNGLRFATVAIKSNNYYIVGAHSMYETENIINQITQIVLYAWLACLICSAVAILVIYAFIKKVYKHQT</sequence>
<accession>A0A7V9Z007</accession>
<evidence type="ECO:0000256" key="1">
    <source>
        <dbReference type="SAM" id="Phobius"/>
    </source>
</evidence>
<feature type="transmembrane region" description="Helical" evidence="1">
    <location>
        <begin position="159"/>
        <end position="180"/>
    </location>
</feature>
<keyword evidence="1" id="KW-0472">Membrane</keyword>
<dbReference type="EMBL" id="JACDUU010000003">
    <property type="protein sequence ID" value="MBA2871415.1"/>
    <property type="molecule type" value="Genomic_DNA"/>
</dbReference>
<reference evidence="2 3" key="1">
    <citation type="submission" date="2020-07" db="EMBL/GenBank/DDBJ databases">
        <title>Genomic Encyclopedia of Type Strains, Phase IV (KMG-IV): sequencing the most valuable type-strain genomes for metagenomic binning, comparative biology and taxonomic classification.</title>
        <authorList>
            <person name="Goeker M."/>
        </authorList>
    </citation>
    <scope>NUCLEOTIDE SEQUENCE [LARGE SCALE GENOMIC DNA]</scope>
    <source>
        <strain evidence="2 3">DSM 25220</strain>
    </source>
</reference>
<protein>
    <submittedName>
        <fullName evidence="2">Preprotein translocase subunit SecG</fullName>
    </submittedName>
</protein>